<dbReference type="Pfam" id="PF01624">
    <property type="entry name" value="MutS_I"/>
    <property type="match status" value="1"/>
</dbReference>
<dbReference type="GO" id="GO:0030983">
    <property type="term" value="F:mismatched DNA binding"/>
    <property type="evidence" value="ECO:0007669"/>
    <property type="project" value="InterPro"/>
</dbReference>
<evidence type="ECO:0000259" key="6">
    <source>
        <dbReference type="PROSITE" id="PS00486"/>
    </source>
</evidence>
<dbReference type="SUPFAM" id="SSF102400">
    <property type="entry name" value="DNA polymerase III chi subunit"/>
    <property type="match status" value="1"/>
</dbReference>
<dbReference type="InterPro" id="IPR036678">
    <property type="entry name" value="MutS_con_dom_sf"/>
</dbReference>
<dbReference type="Gene3D" id="6.10.140.430">
    <property type="match status" value="1"/>
</dbReference>
<dbReference type="SUPFAM" id="SSF55271">
    <property type="entry name" value="DNA repair protein MutS, domain I"/>
    <property type="match status" value="1"/>
</dbReference>
<dbReference type="InterPro" id="IPR007861">
    <property type="entry name" value="DNA_mismatch_repair_MutS_clamp"/>
</dbReference>
<dbReference type="PANTHER" id="PTHR11361">
    <property type="entry name" value="DNA MISMATCH REPAIR PROTEIN MUTS FAMILY MEMBER"/>
    <property type="match status" value="1"/>
</dbReference>
<dbReference type="GO" id="GO:0140664">
    <property type="term" value="F:ATP-dependent DNA damage sensor activity"/>
    <property type="evidence" value="ECO:0007669"/>
    <property type="project" value="InterPro"/>
</dbReference>
<keyword evidence="5" id="KW-0234">DNA repair</keyword>
<dbReference type="SUPFAM" id="SSF48334">
    <property type="entry name" value="DNA repair protein MutS, domain III"/>
    <property type="match status" value="1"/>
</dbReference>
<keyword evidence="3" id="KW-0067">ATP-binding</keyword>
<dbReference type="GO" id="GO:0006260">
    <property type="term" value="P:DNA replication"/>
    <property type="evidence" value="ECO:0007669"/>
    <property type="project" value="InterPro"/>
</dbReference>
<dbReference type="SMART" id="SM00534">
    <property type="entry name" value="MUTSac"/>
    <property type="match status" value="1"/>
</dbReference>
<dbReference type="Gene3D" id="3.40.1170.10">
    <property type="entry name" value="DNA repair protein MutS, domain I"/>
    <property type="match status" value="1"/>
</dbReference>
<dbReference type="Gene3D" id="3.40.50.10110">
    <property type="entry name" value="DNA polymerase III subunit chi"/>
    <property type="match status" value="1"/>
</dbReference>
<evidence type="ECO:0000256" key="4">
    <source>
        <dbReference type="ARBA" id="ARBA00023125"/>
    </source>
</evidence>
<dbReference type="FunFam" id="3.40.1170.10:FF:000001">
    <property type="entry name" value="DNA mismatch repair protein MutS"/>
    <property type="match status" value="1"/>
</dbReference>
<dbReference type="Proteomes" id="UP000728032">
    <property type="component" value="Unassembled WGS sequence"/>
</dbReference>
<dbReference type="InterPro" id="IPR036768">
    <property type="entry name" value="PolIII_chi_sf"/>
</dbReference>
<keyword evidence="1" id="KW-0547">Nucleotide-binding</keyword>
<keyword evidence="2" id="KW-0227">DNA damage</keyword>
<gene>
    <name evidence="7" type="ORF">ONB1V03_LOCUS12941</name>
</gene>
<accession>A0A7R9MA02</accession>
<name>A0A7R9MA02_9ACAR</name>
<evidence type="ECO:0000256" key="5">
    <source>
        <dbReference type="ARBA" id="ARBA00023204"/>
    </source>
</evidence>
<evidence type="ECO:0000256" key="2">
    <source>
        <dbReference type="ARBA" id="ARBA00022763"/>
    </source>
</evidence>
<dbReference type="EMBL" id="CAJPVJ010010897">
    <property type="protein sequence ID" value="CAG2173489.1"/>
    <property type="molecule type" value="Genomic_DNA"/>
</dbReference>
<dbReference type="GO" id="GO:0005524">
    <property type="term" value="F:ATP binding"/>
    <property type="evidence" value="ECO:0007669"/>
    <property type="project" value="UniProtKB-KW"/>
</dbReference>
<evidence type="ECO:0000313" key="7">
    <source>
        <dbReference type="EMBL" id="CAD7656302.1"/>
    </source>
</evidence>
<feature type="domain" description="DNA mismatch repair proteins mutS family" evidence="6">
    <location>
        <begin position="645"/>
        <end position="661"/>
    </location>
</feature>
<dbReference type="AlphaFoldDB" id="A0A7R9MA02"/>
<keyword evidence="4" id="KW-0238">DNA-binding</keyword>
<evidence type="ECO:0000313" key="8">
    <source>
        <dbReference type="Proteomes" id="UP000728032"/>
    </source>
</evidence>
<dbReference type="InterPro" id="IPR007459">
    <property type="entry name" value="DNA_pol3_chi"/>
</dbReference>
<dbReference type="Pfam" id="PF05190">
    <property type="entry name" value="MutS_IV"/>
    <property type="match status" value="1"/>
</dbReference>
<proteinExistence type="predicted"/>
<dbReference type="GO" id="GO:0006298">
    <property type="term" value="P:mismatch repair"/>
    <property type="evidence" value="ECO:0007669"/>
    <property type="project" value="InterPro"/>
</dbReference>
<dbReference type="Gene3D" id="1.10.1420.10">
    <property type="match status" value="1"/>
</dbReference>
<keyword evidence="8" id="KW-1185">Reference proteome</keyword>
<dbReference type="InterPro" id="IPR036187">
    <property type="entry name" value="DNA_mismatch_repair_MutS_sf"/>
</dbReference>
<protein>
    <recommendedName>
        <fullName evidence="6">DNA mismatch repair proteins mutS family domain-containing protein</fullName>
    </recommendedName>
</protein>
<dbReference type="Pfam" id="PF00488">
    <property type="entry name" value="MutS_V"/>
    <property type="match status" value="1"/>
</dbReference>
<reference evidence="7" key="1">
    <citation type="submission" date="2020-11" db="EMBL/GenBank/DDBJ databases">
        <authorList>
            <person name="Tran Van P."/>
        </authorList>
    </citation>
    <scope>NUCLEOTIDE SEQUENCE</scope>
</reference>
<dbReference type="PROSITE" id="PS00486">
    <property type="entry name" value="DNA_MISMATCH_REPAIR_2"/>
    <property type="match status" value="1"/>
</dbReference>
<organism evidence="7">
    <name type="scientific">Oppiella nova</name>
    <dbReference type="NCBI Taxonomy" id="334625"/>
    <lineage>
        <taxon>Eukaryota</taxon>
        <taxon>Metazoa</taxon>
        <taxon>Ecdysozoa</taxon>
        <taxon>Arthropoda</taxon>
        <taxon>Chelicerata</taxon>
        <taxon>Arachnida</taxon>
        <taxon>Acari</taxon>
        <taxon>Acariformes</taxon>
        <taxon>Sarcoptiformes</taxon>
        <taxon>Oribatida</taxon>
        <taxon>Brachypylina</taxon>
        <taxon>Oppioidea</taxon>
        <taxon>Oppiidae</taxon>
        <taxon>Oppiella</taxon>
    </lineage>
</organism>
<evidence type="ECO:0000256" key="3">
    <source>
        <dbReference type="ARBA" id="ARBA00022840"/>
    </source>
</evidence>
<dbReference type="InterPro" id="IPR045076">
    <property type="entry name" value="MutS"/>
</dbReference>
<dbReference type="EMBL" id="OC925722">
    <property type="protein sequence ID" value="CAD7656302.1"/>
    <property type="molecule type" value="Genomic_DNA"/>
</dbReference>
<dbReference type="InterPro" id="IPR027417">
    <property type="entry name" value="P-loop_NTPase"/>
</dbReference>
<dbReference type="InterPro" id="IPR016151">
    <property type="entry name" value="DNA_mismatch_repair_MutS_N"/>
</dbReference>
<dbReference type="InterPro" id="IPR000432">
    <property type="entry name" value="DNA_mismatch_repair_MutS_C"/>
</dbReference>
<evidence type="ECO:0000256" key="1">
    <source>
        <dbReference type="ARBA" id="ARBA00022741"/>
    </source>
</evidence>
<dbReference type="GO" id="GO:0003887">
    <property type="term" value="F:DNA-directed DNA polymerase activity"/>
    <property type="evidence" value="ECO:0007669"/>
    <property type="project" value="InterPro"/>
</dbReference>
<dbReference type="InterPro" id="IPR007695">
    <property type="entry name" value="DNA_mismatch_repair_MutS-lik_N"/>
</dbReference>
<dbReference type="PANTHER" id="PTHR11361:SF34">
    <property type="entry name" value="DNA MISMATCH REPAIR PROTEIN MSH1, MITOCHONDRIAL"/>
    <property type="match status" value="1"/>
</dbReference>
<dbReference type="Gene3D" id="6.10.140.80">
    <property type="match status" value="1"/>
</dbReference>
<dbReference type="Pfam" id="PF04364">
    <property type="entry name" value="DNA_pol3_chi"/>
    <property type="match status" value="1"/>
</dbReference>
<sequence>MQQFSFYHTIEGQLYKTTCILAEKSYHNNLKVVILTLDVDVQEQINKLMWTYSRKHFIPHGSKLDPLPEKQPIYITHIMENPNNANILIITAPFNIEMILNESHLIIQAIKTIGLNDNYKIDYYKQSPNYSWSKVILNYMTLEQFRQKYHYAQSTKMIQQYLDIKFANIDCLVLFRMGDFYELFFDDAIIASKILSIALTKRGKNGDDEIAMCGVPYHSLETYLNKLIDSNYKVAICDQLETPEEAKKRDGYKAVVARDVTRIITPGTITEESLITVNEPHYLASIVLVKNRAAICYVDLSIAEIAVLDIDHNEIQDIRAIGELSKHQISAIGSIIEYLSLTQKQNIPLLPLPKIINHLNFMNIDLATRRNLEITYNLLGQVKGSLLDSIDYTITKSGRQRCLTRIMMHRSSGQIASQIKDEFLQICGFNLPNFIENILKPLSCNEELSSLIEQAIREDAPNNLNEGGIIKCEYHPKIQELYSLINNSKAFIEKLKDQYRKETNIDNLKISHNNVLDVFCNFAYIANEYNYIKPILTQDLSFEIIGGRHPVIEQNLLSNSKNFIKNDCTLSENNRIWLITGPNMAGKSTFLRQNALITILAQIGSFVPACKAKIGAGDDLLRGQSTFMLEMLETSAILAQATQNSLIILDEVGRGTATYDGVSIAWSVLEYIHDKLRCRCLFATHYHELTSMSNFLPSLQNHTVAIEELDKEVLFLHNIIPGSINKSYGIHVAYLAGLPKSVIIRARDILKKFEKISSTQGTKILNTESNNLSLFSLQIEPKTQYDKLREEIINIDPDQLSPKEALEILYKLKGLVDIKNMK</sequence>
<dbReference type="Gene3D" id="3.40.50.300">
    <property type="entry name" value="P-loop containing nucleotide triphosphate hydrolases"/>
    <property type="match status" value="1"/>
</dbReference>
<dbReference type="SUPFAM" id="SSF52540">
    <property type="entry name" value="P-loop containing nucleoside triphosphate hydrolases"/>
    <property type="match status" value="1"/>
</dbReference>
<dbReference type="OrthoDB" id="10252754at2759"/>
<dbReference type="SUPFAM" id="SSF53150">
    <property type="entry name" value="DNA repair protein MutS, domain II"/>
    <property type="match status" value="1"/>
</dbReference>